<dbReference type="Pfam" id="PF07793">
    <property type="entry name" value="DUF1631"/>
    <property type="match status" value="2"/>
</dbReference>
<reference evidence="2" key="1">
    <citation type="submission" date="2023-07" db="EMBL/GenBank/DDBJ databases">
        <title>Gilvimarinus algae sp. nov., isolated from the surface of Kelp.</title>
        <authorList>
            <person name="Sun Y.Y."/>
            <person name="Gong Y."/>
            <person name="Du Z.J."/>
        </authorList>
    </citation>
    <scope>NUCLEOTIDE SEQUENCE</scope>
    <source>
        <strain evidence="2">SDUM040014</strain>
    </source>
</reference>
<evidence type="ECO:0000313" key="2">
    <source>
        <dbReference type="EMBL" id="MDO3383217.1"/>
    </source>
</evidence>
<name>A0ABT8TLH9_9GAMM</name>
<organism evidence="2 3">
    <name type="scientific">Gilvimarinus algae</name>
    <dbReference type="NCBI Taxonomy" id="3058037"/>
    <lineage>
        <taxon>Bacteria</taxon>
        <taxon>Pseudomonadati</taxon>
        <taxon>Pseudomonadota</taxon>
        <taxon>Gammaproteobacteria</taxon>
        <taxon>Cellvibrionales</taxon>
        <taxon>Cellvibrionaceae</taxon>
        <taxon>Gilvimarinus</taxon>
    </lineage>
</organism>
<feature type="coiled-coil region" evidence="1">
    <location>
        <begin position="426"/>
        <end position="497"/>
    </location>
</feature>
<dbReference type="RefSeq" id="WP_302713986.1">
    <property type="nucleotide sequence ID" value="NZ_JAULRT010000060.1"/>
</dbReference>
<evidence type="ECO:0000256" key="1">
    <source>
        <dbReference type="SAM" id="Coils"/>
    </source>
</evidence>
<keyword evidence="1" id="KW-0175">Coiled coil</keyword>
<keyword evidence="3" id="KW-1185">Reference proteome</keyword>
<gene>
    <name evidence="2" type="ORF">QWI16_13635</name>
</gene>
<dbReference type="InterPro" id="IPR012434">
    <property type="entry name" value="DUF1631"/>
</dbReference>
<accession>A0ABT8TLH9</accession>
<proteinExistence type="predicted"/>
<comment type="caution">
    <text evidence="2">The sequence shown here is derived from an EMBL/GenBank/DDBJ whole genome shotgun (WGS) entry which is preliminary data.</text>
</comment>
<protein>
    <submittedName>
        <fullName evidence="2">DUF1631 family protein</fullName>
    </submittedName>
</protein>
<evidence type="ECO:0000313" key="3">
    <source>
        <dbReference type="Proteomes" id="UP001168380"/>
    </source>
</evidence>
<sequence>MKPESDTARPEDRLVRIRELLGLPREITPASVAQLQSLSPQLLQAQNPWVDYAVADFSRAAGLPGLYGYWLWQALGENLQCAPELADAVDALCQRLVEAVCADPDIALVEIKQQRRAWDQLFFHLHTWCAALGPQARKFTERLDALVSALAAPPAEWQEPLEALNQACDRELDRAALLAERMQVSELGRIKAAHAESRVAELYNQTVAGRGLPEAVLMFINEAILPALQYVLINESEQAPDWNFWNRMLRLLVWSFNPEKTAEEKQSFYNKGPALLSQLEQAEPPHSCSAAHYQGFLAELSAMIIALLKGQTVETAPAPTRDVNKEARLLSQLQSSGPEHHFTTGDWIEFSGDDTLRCQFLLQVPGTDQLLFINRAGHKVLQKSAAQMRVCLEAGIAREIPQVPVFSAALTAANARLAHLQQICEAQAASEREARAEAERQRQEVQRLKSLELAARREAEAKARAEAERLAAQREVREREERKRREAEVLAQREQDARESLDNLTLGTWADLPLAEGKTIRCKLAVSMRSTGKYIFVDRVGSKVAELQYDQLLAMLLADEAVFYQPEQRFENRLESIVRGLRRTE</sequence>
<dbReference type="Proteomes" id="UP001168380">
    <property type="component" value="Unassembled WGS sequence"/>
</dbReference>
<dbReference type="EMBL" id="JAULRT010000060">
    <property type="protein sequence ID" value="MDO3383217.1"/>
    <property type="molecule type" value="Genomic_DNA"/>
</dbReference>